<keyword evidence="1" id="KW-0378">Hydrolase</keyword>
<protein>
    <submittedName>
        <fullName evidence="3">ATP-dependent RNA helicase DHX34</fullName>
    </submittedName>
</protein>
<keyword evidence="2 3" id="KW-0067">ATP-binding</keyword>
<evidence type="ECO:0000313" key="3">
    <source>
        <dbReference type="EMBL" id="KAI1716185.1"/>
    </source>
</evidence>
<dbReference type="InterPro" id="IPR027417">
    <property type="entry name" value="P-loop_NTPase"/>
</dbReference>
<dbReference type="GO" id="GO:0016787">
    <property type="term" value="F:hydrolase activity"/>
    <property type="evidence" value="ECO:0007669"/>
    <property type="project" value="UniProtKB-KW"/>
</dbReference>
<dbReference type="GO" id="GO:0003723">
    <property type="term" value="F:RNA binding"/>
    <property type="evidence" value="ECO:0007669"/>
    <property type="project" value="TreeGrafter"/>
</dbReference>
<gene>
    <name evidence="3" type="ORF">DdX_07218</name>
</gene>
<name>A0AAD4N959_9BILA</name>
<organism evidence="3 4">
    <name type="scientific">Ditylenchus destructor</name>
    <dbReference type="NCBI Taxonomy" id="166010"/>
    <lineage>
        <taxon>Eukaryota</taxon>
        <taxon>Metazoa</taxon>
        <taxon>Ecdysozoa</taxon>
        <taxon>Nematoda</taxon>
        <taxon>Chromadorea</taxon>
        <taxon>Rhabditida</taxon>
        <taxon>Tylenchina</taxon>
        <taxon>Tylenchomorpha</taxon>
        <taxon>Sphaerularioidea</taxon>
        <taxon>Anguinidae</taxon>
        <taxon>Anguininae</taxon>
        <taxon>Ditylenchus</taxon>
    </lineage>
</organism>
<keyword evidence="4" id="KW-1185">Reference proteome</keyword>
<dbReference type="GO" id="GO:0004386">
    <property type="term" value="F:helicase activity"/>
    <property type="evidence" value="ECO:0007669"/>
    <property type="project" value="UniProtKB-KW"/>
</dbReference>
<proteinExistence type="predicted"/>
<dbReference type="AlphaFoldDB" id="A0AAD4N959"/>
<evidence type="ECO:0000256" key="2">
    <source>
        <dbReference type="ARBA" id="ARBA00022806"/>
    </source>
</evidence>
<dbReference type="PANTHER" id="PTHR18934:SF221">
    <property type="entry name" value="ATP-DEPENDENT RNA HELICASE DHX34-RELATED"/>
    <property type="match status" value="1"/>
</dbReference>
<reference evidence="3" key="1">
    <citation type="submission" date="2022-01" db="EMBL/GenBank/DDBJ databases">
        <title>Genome Sequence Resource for Two Populations of Ditylenchus destructor, the Migratory Endoparasitic Phytonematode.</title>
        <authorList>
            <person name="Zhang H."/>
            <person name="Lin R."/>
            <person name="Xie B."/>
        </authorList>
    </citation>
    <scope>NUCLEOTIDE SEQUENCE</scope>
    <source>
        <strain evidence="3">BazhouSP</strain>
    </source>
</reference>
<evidence type="ECO:0000256" key="1">
    <source>
        <dbReference type="ARBA" id="ARBA00022801"/>
    </source>
</evidence>
<dbReference type="Proteomes" id="UP001201812">
    <property type="component" value="Unassembled WGS sequence"/>
</dbReference>
<dbReference type="PANTHER" id="PTHR18934">
    <property type="entry name" value="ATP-DEPENDENT RNA HELICASE"/>
    <property type="match status" value="1"/>
</dbReference>
<sequence length="167" mass="18843">MSHWIEHKPLLLRAYTSTGILSIENVNKEFRGFVAKYEKKLANTPVVKKGNETIDDDLPCNSNGVPEGGYNKFYSGEVRLKDVVSDKYLLREVSRLAIDQFEFIVALYLKFRNVRRFKKLKALKDCQASLPIAASRDEIIQCLAENQVLIIAGDTGCGKSTQVTMIL</sequence>
<evidence type="ECO:0000313" key="4">
    <source>
        <dbReference type="Proteomes" id="UP001201812"/>
    </source>
</evidence>
<dbReference type="SUPFAM" id="SSF52540">
    <property type="entry name" value="P-loop containing nucleoside triphosphate hydrolases"/>
    <property type="match status" value="1"/>
</dbReference>
<dbReference type="EMBL" id="JAKKPZ010000010">
    <property type="protein sequence ID" value="KAI1716185.1"/>
    <property type="molecule type" value="Genomic_DNA"/>
</dbReference>
<dbReference type="Gene3D" id="3.40.50.300">
    <property type="entry name" value="P-loop containing nucleotide triphosphate hydrolases"/>
    <property type="match status" value="1"/>
</dbReference>
<keyword evidence="2 3" id="KW-0347">Helicase</keyword>
<comment type="caution">
    <text evidence="3">The sequence shown here is derived from an EMBL/GenBank/DDBJ whole genome shotgun (WGS) entry which is preliminary data.</text>
</comment>
<accession>A0AAD4N959</accession>
<keyword evidence="2 3" id="KW-0547">Nucleotide-binding</keyword>